<feature type="binding site" evidence="2">
    <location>
        <position position="80"/>
    </location>
    <ligand>
        <name>7-chloro-L-tryptophan</name>
        <dbReference type="ChEBI" id="CHEBI:58713"/>
    </ligand>
</feature>
<evidence type="ECO:0000256" key="1">
    <source>
        <dbReference type="PIRSR" id="PIRSR011396-1"/>
    </source>
</evidence>
<dbReference type="EMBL" id="LDTF01000043">
    <property type="protein sequence ID" value="KTT98470.1"/>
    <property type="molecule type" value="Genomic_DNA"/>
</dbReference>
<keyword evidence="2" id="KW-0547">Nucleotide-binding</keyword>
<feature type="binding site" evidence="2">
    <location>
        <begin position="14"/>
        <end position="17"/>
    </location>
    <ligand>
        <name>FAD</name>
        <dbReference type="ChEBI" id="CHEBI:57692"/>
    </ligand>
</feature>
<feature type="binding site" evidence="2">
    <location>
        <position position="347"/>
    </location>
    <ligand>
        <name>FAD</name>
        <dbReference type="ChEBI" id="CHEBI:57692"/>
    </ligand>
</feature>
<dbReference type="PANTHER" id="PTHR43747:SF4">
    <property type="entry name" value="FLAVIN-DEPENDENT TRYPTOPHAN HALOGENASE"/>
    <property type="match status" value="1"/>
</dbReference>
<feature type="binding site" evidence="2">
    <location>
        <position position="343"/>
    </location>
    <ligand>
        <name>L-tryptophan</name>
        <dbReference type="ChEBI" id="CHEBI:57912"/>
    </ligand>
</feature>
<feature type="binding site" evidence="2">
    <location>
        <position position="334"/>
    </location>
    <ligand>
        <name>FAD</name>
        <dbReference type="ChEBI" id="CHEBI:57692"/>
    </ligand>
</feature>
<dbReference type="GO" id="GO:0000166">
    <property type="term" value="F:nucleotide binding"/>
    <property type="evidence" value="ECO:0007669"/>
    <property type="project" value="UniProtKB-KW"/>
</dbReference>
<dbReference type="PATRIC" id="fig|172044.3.peg.1760"/>
<dbReference type="Pfam" id="PF04820">
    <property type="entry name" value="Trp_halogenase"/>
    <property type="match status" value="1"/>
</dbReference>
<dbReference type="RefSeq" id="WP_058745418.1">
    <property type="nucleotide sequence ID" value="NZ_LDTF01000043.1"/>
</dbReference>
<dbReference type="PIRSF" id="PIRSF011396">
    <property type="entry name" value="Trp_halogenase"/>
    <property type="match status" value="1"/>
</dbReference>
<evidence type="ECO:0000313" key="3">
    <source>
        <dbReference type="EMBL" id="KTT98470.1"/>
    </source>
</evidence>
<accession>A0A147ISV9</accession>
<dbReference type="InterPro" id="IPR006905">
    <property type="entry name" value="Flavin_halogenase"/>
</dbReference>
<proteinExistence type="predicted"/>
<dbReference type="InterPro" id="IPR033856">
    <property type="entry name" value="Trp_halogen"/>
</dbReference>
<dbReference type="OrthoDB" id="462203at2"/>
<comment type="caution">
    <text evidence="3">The sequence shown here is derived from an EMBL/GenBank/DDBJ whole genome shotgun (WGS) entry which is preliminary data.</text>
</comment>
<evidence type="ECO:0000313" key="4">
    <source>
        <dbReference type="Proteomes" id="UP000073923"/>
    </source>
</evidence>
<keyword evidence="2" id="KW-0274">FAD</keyword>
<dbReference type="GO" id="GO:0004497">
    <property type="term" value="F:monooxygenase activity"/>
    <property type="evidence" value="ECO:0007669"/>
    <property type="project" value="InterPro"/>
</dbReference>
<reference evidence="3 4" key="1">
    <citation type="journal article" date="2016" name="Front. Microbiol.">
        <title>Genomic Resource of Rice Seed Associated Bacteria.</title>
        <authorList>
            <person name="Midha S."/>
            <person name="Bansal K."/>
            <person name="Sharma S."/>
            <person name="Kumar N."/>
            <person name="Patil P.P."/>
            <person name="Chaudhry V."/>
            <person name="Patil P.B."/>
        </authorList>
    </citation>
    <scope>NUCLEOTIDE SEQUENCE [LARGE SCALE GENOMIC DNA]</scope>
    <source>
        <strain evidence="3 4">NS355</strain>
    </source>
</reference>
<sequence>MTHPPIDHVVIVGGGTAGWMMAAAAGRYLDNGTRRITLIESDAIGTVGVGEATIPSILNFNALLGIDEAEFLRATQGSFKLGIEFVGWHRPDSRYVHPFGHYGRDIQGLNFHQLWLKMREQAGVGPIGDYSASTVAMERAAFGMPQSDPRSPLSGLAYAYHFDAGLYAAFLRRQAETDGVTRVEGRIVAVDRAPNGDVAAVRLDDGQRIAGDLFVDCSGFRSLLLGETLGVGFEDWSHWLPCDRAIAVPTERTEPLLPYTRATAHQAGWQWRIPLQHRTGNGVVYASRFMDDDDAERLLLSRLDAEPTAAPRRLSFTAGCRTRLWERNVVALGLAGGFLEPLESTSIHLIQQGISKLFALFPDKRMVSVERDEYNRQMGDNYRSIRDFIILHYHATARDDSPFWDHVRTMPLPDTLARKIALFREKGRIFRYEDELFATPSWVAVLLGQGVMPEGYDPVIDALDEERVLTALRQMRQATATAVATLPPHSVALAQLIGRSP</sequence>
<dbReference type="InterPro" id="IPR036188">
    <property type="entry name" value="FAD/NAD-bd_sf"/>
</dbReference>
<keyword evidence="2" id="KW-0285">Flavoprotein</keyword>
<evidence type="ECO:0000256" key="2">
    <source>
        <dbReference type="PIRSR" id="PIRSR011396-2"/>
    </source>
</evidence>
<dbReference type="Gene3D" id="3.50.50.60">
    <property type="entry name" value="FAD/NAD(P)-binding domain"/>
    <property type="match status" value="1"/>
</dbReference>
<dbReference type="SUPFAM" id="SSF51905">
    <property type="entry name" value="FAD/NAD(P)-binding domain"/>
    <property type="match status" value="1"/>
</dbReference>
<dbReference type="InterPro" id="IPR050816">
    <property type="entry name" value="Flavin-dep_Halogenase_NPB"/>
</dbReference>
<dbReference type="AlphaFoldDB" id="A0A147ISV9"/>
<dbReference type="Proteomes" id="UP000073923">
    <property type="component" value="Unassembled WGS sequence"/>
</dbReference>
<dbReference type="PANTHER" id="PTHR43747">
    <property type="entry name" value="FAD-BINDING PROTEIN"/>
    <property type="match status" value="1"/>
</dbReference>
<feature type="active site" evidence="1">
    <location>
        <position position="80"/>
    </location>
</feature>
<protein>
    <submittedName>
        <fullName evidence="3">Tryptophan halogenase</fullName>
    </submittedName>
</protein>
<organism evidence="3 4">
    <name type="scientific">Sphingomonas yabuuchiae</name>
    <dbReference type="NCBI Taxonomy" id="172044"/>
    <lineage>
        <taxon>Bacteria</taxon>
        <taxon>Pseudomonadati</taxon>
        <taxon>Pseudomonadota</taxon>
        <taxon>Alphaproteobacteria</taxon>
        <taxon>Sphingomonadales</taxon>
        <taxon>Sphingomonadaceae</taxon>
        <taxon>Sphingomonas</taxon>
    </lineage>
</organism>
<name>A0A147ISV9_9SPHN</name>
<gene>
    <name evidence="3" type="ORF">NS355_09140</name>
</gene>